<evidence type="ECO:0000256" key="1">
    <source>
        <dbReference type="ARBA" id="ARBA00005842"/>
    </source>
</evidence>
<evidence type="ECO:0000313" key="7">
    <source>
        <dbReference type="EMBL" id="EPY28633.1"/>
    </source>
</evidence>
<organism evidence="6 8">
    <name type="scientific">Strigomonas culicis</name>
    <dbReference type="NCBI Taxonomy" id="28005"/>
    <lineage>
        <taxon>Eukaryota</taxon>
        <taxon>Discoba</taxon>
        <taxon>Euglenozoa</taxon>
        <taxon>Kinetoplastea</taxon>
        <taxon>Metakinetoplastina</taxon>
        <taxon>Trypanosomatida</taxon>
        <taxon>Trypanosomatidae</taxon>
        <taxon>Strigomonadinae</taxon>
        <taxon>Strigomonas</taxon>
    </lineage>
</organism>
<evidence type="ECO:0000256" key="2">
    <source>
        <dbReference type="ARBA" id="ARBA00022679"/>
    </source>
</evidence>
<dbReference type="EMBL" id="ATMH01004958">
    <property type="protein sequence ID" value="EPY28633.1"/>
    <property type="molecule type" value="Genomic_DNA"/>
</dbReference>
<evidence type="ECO:0000313" key="8">
    <source>
        <dbReference type="Proteomes" id="UP000015354"/>
    </source>
</evidence>
<dbReference type="InterPro" id="IPR039657">
    <property type="entry name" value="Dimethylallyltransferase"/>
</dbReference>
<dbReference type="GO" id="GO:0052381">
    <property type="term" value="F:tRNA dimethylallyltransferase activity"/>
    <property type="evidence" value="ECO:0007669"/>
    <property type="project" value="InterPro"/>
</dbReference>
<name>S9TW06_9TRYP</name>
<evidence type="ECO:0000256" key="3">
    <source>
        <dbReference type="ARBA" id="ARBA00022741"/>
    </source>
</evidence>
<gene>
    <name evidence="7" type="ORF">STCU_04958</name>
    <name evidence="6" type="ORF">STCU_08841</name>
</gene>
<dbReference type="AlphaFoldDB" id="S9TW06"/>
<dbReference type="EMBL" id="ATMH01008841">
    <property type="protein sequence ID" value="EPY20778.1"/>
    <property type="molecule type" value="Genomic_DNA"/>
</dbReference>
<dbReference type="GO" id="GO:0006400">
    <property type="term" value="P:tRNA modification"/>
    <property type="evidence" value="ECO:0007669"/>
    <property type="project" value="TreeGrafter"/>
</dbReference>
<reference evidence="6 8" key="1">
    <citation type="journal article" date="2013" name="PLoS ONE">
        <title>Predicting the Proteins of Angomonas deanei, Strigomonas culicis and Their Respective Endosymbionts Reveals New Aspects of the Trypanosomatidae Family.</title>
        <authorList>
            <person name="Motta M.C."/>
            <person name="Martins A.C."/>
            <person name="de Souza S.S."/>
            <person name="Catta-Preta C.M."/>
            <person name="Silva R."/>
            <person name="Klein C.C."/>
            <person name="de Almeida L.G."/>
            <person name="de Lima Cunha O."/>
            <person name="Ciapina L.P."/>
            <person name="Brocchi M."/>
            <person name="Colabardini A.C."/>
            <person name="de Araujo Lima B."/>
            <person name="Machado C.R."/>
            <person name="de Almeida Soares C.M."/>
            <person name="Probst C.M."/>
            <person name="de Menezes C.B."/>
            <person name="Thompson C.E."/>
            <person name="Bartholomeu D.C."/>
            <person name="Gradia D.F."/>
            <person name="Pavoni D.P."/>
            <person name="Grisard E.C."/>
            <person name="Fantinatti-Garboggini F."/>
            <person name="Marchini F.K."/>
            <person name="Rodrigues-Luiz G.F."/>
            <person name="Wagner G."/>
            <person name="Goldman G.H."/>
            <person name="Fietto J.L."/>
            <person name="Elias M.C."/>
            <person name="Goldman M.H."/>
            <person name="Sagot M.F."/>
            <person name="Pereira M."/>
            <person name="Stoco P.H."/>
            <person name="de Mendonca-Neto R.P."/>
            <person name="Teixeira S.M."/>
            <person name="Maciel T.E."/>
            <person name="de Oliveira Mendes T.A."/>
            <person name="Urmenyi T.P."/>
            <person name="de Souza W."/>
            <person name="Schenkman S."/>
            <person name="de Vasconcelos A.T."/>
        </authorList>
    </citation>
    <scope>NUCLEOTIDE SEQUENCE [LARGE SCALE GENOMIC DNA]</scope>
</reference>
<dbReference type="SUPFAM" id="SSF52540">
    <property type="entry name" value="P-loop containing nucleoside triphosphate hydrolases"/>
    <property type="match status" value="1"/>
</dbReference>
<accession>S9TW06</accession>
<dbReference type="OrthoDB" id="775260at2759"/>
<keyword evidence="8" id="KW-1185">Reference proteome</keyword>
<keyword evidence="2 6" id="KW-0808">Transferase</keyword>
<keyword evidence="4" id="KW-0067">ATP-binding</keyword>
<dbReference type="PANTHER" id="PTHR11088">
    <property type="entry name" value="TRNA DIMETHYLALLYLTRANSFERASE"/>
    <property type="match status" value="1"/>
</dbReference>
<feature type="region of interest" description="Disordered" evidence="5">
    <location>
        <begin position="436"/>
        <end position="458"/>
    </location>
</feature>
<reference evidence="6" key="2">
    <citation type="submission" date="2013-03" db="EMBL/GenBank/DDBJ databases">
        <authorList>
            <person name="Motta M.C.M."/>
            <person name="Martins A.C.A."/>
            <person name="Preta C.M.C.C."/>
            <person name="Silva R."/>
            <person name="de Souza S.S."/>
            <person name="Klein C.C."/>
            <person name="de Almeida L.G.P."/>
            <person name="Cunha O.L."/>
            <person name="Colabardini A.C."/>
            <person name="Lima B.A."/>
            <person name="Machado C.R."/>
            <person name="Soares C.M.A."/>
            <person name="de Menezes C.B.A."/>
            <person name="Bartolomeu D.C."/>
            <person name="Grisard E.C."/>
            <person name="Fantinatti-Garboggini F."/>
            <person name="Rodrigues-Luiz G.F."/>
            <person name="Wagner G."/>
            <person name="Goldman G.H."/>
            <person name="Fietto J.L.R."/>
            <person name="Ciapina L.P."/>
            <person name="Brocchi M."/>
            <person name="Elias M.C."/>
            <person name="Goldman M.H.S."/>
            <person name="Sagot M.-F."/>
            <person name="Pereira M."/>
            <person name="Stoco P.H."/>
            <person name="Teixeira S.M.R."/>
            <person name="de Mendonca-Neto R.P."/>
            <person name="Maciel T.E.F."/>
            <person name="Mendes T.A.O."/>
            <person name="Urmenyi T.P."/>
            <person name="Teixeira M.M.G."/>
            <person name="de Camargo E.F.P."/>
            <person name="de Sousa W."/>
            <person name="Schenkman S."/>
            <person name="de Vasconcelos A.T.R."/>
        </authorList>
    </citation>
    <scope>NUCLEOTIDE SEQUENCE</scope>
</reference>
<dbReference type="Gene3D" id="3.30.160.60">
    <property type="entry name" value="Classic Zinc Finger"/>
    <property type="match status" value="1"/>
</dbReference>
<proteinExistence type="inferred from homology"/>
<keyword evidence="3" id="KW-0547">Nucleotide-binding</keyword>
<evidence type="ECO:0000256" key="4">
    <source>
        <dbReference type="ARBA" id="ARBA00022840"/>
    </source>
</evidence>
<comment type="similarity">
    <text evidence="1">Belongs to the IPP transferase family.</text>
</comment>
<dbReference type="HAMAP" id="MF_00185">
    <property type="entry name" value="IPP_trans"/>
    <property type="match status" value="1"/>
</dbReference>
<dbReference type="SUPFAM" id="SSF57667">
    <property type="entry name" value="beta-beta-alpha zinc fingers"/>
    <property type="match status" value="1"/>
</dbReference>
<comment type="caution">
    <text evidence="6">The sequence shown here is derived from an EMBL/GenBank/DDBJ whole genome shotgun (WGS) entry which is preliminary data.</text>
</comment>
<dbReference type="Gene3D" id="1.10.20.140">
    <property type="match status" value="1"/>
</dbReference>
<dbReference type="Gene3D" id="3.40.50.300">
    <property type="entry name" value="P-loop containing nucleotide triphosphate hydrolases"/>
    <property type="match status" value="1"/>
</dbReference>
<dbReference type="GO" id="GO:0005739">
    <property type="term" value="C:mitochondrion"/>
    <property type="evidence" value="ECO:0007669"/>
    <property type="project" value="TreeGrafter"/>
</dbReference>
<evidence type="ECO:0000256" key="5">
    <source>
        <dbReference type="SAM" id="MobiDB-lite"/>
    </source>
</evidence>
<protein>
    <submittedName>
        <fullName evidence="6">tRNA dimethylallyltransferase</fullName>
    </submittedName>
</protein>
<dbReference type="Pfam" id="PF01715">
    <property type="entry name" value="IPPT"/>
    <property type="match status" value="1"/>
</dbReference>
<dbReference type="InterPro" id="IPR036236">
    <property type="entry name" value="Znf_C2H2_sf"/>
</dbReference>
<dbReference type="InterPro" id="IPR027417">
    <property type="entry name" value="P-loop_NTPase"/>
</dbReference>
<dbReference type="PANTHER" id="PTHR11088:SF89">
    <property type="entry name" value="TRNA DIMETHYLALLYLTRANSFERASE"/>
    <property type="match status" value="1"/>
</dbReference>
<dbReference type="GO" id="GO:0005524">
    <property type="term" value="F:ATP binding"/>
    <property type="evidence" value="ECO:0007669"/>
    <property type="project" value="UniProtKB-KW"/>
</dbReference>
<dbReference type="Proteomes" id="UP000015354">
    <property type="component" value="Unassembled WGS sequence"/>
</dbReference>
<dbReference type="InterPro" id="IPR018022">
    <property type="entry name" value="IPT"/>
</dbReference>
<evidence type="ECO:0000313" key="6">
    <source>
        <dbReference type="EMBL" id="EPY20778.1"/>
    </source>
</evidence>
<sequence length="458" mass="52885">MDDTLVFKNVLFFVSGSTGSGKSSLAVLLAEKLKEQGYEQVVIINCDVSQFYFDLPIATNKVKQTDMKGIKHTFLGFLSADDAFVREPEESYIGSDQPQSAETDKEKVYFDGIHCYVNRVCKYINNLFAHAEKTAAILCGGTCYYIQSILIENMLVGSENIDVCDDVEDKDLWHHVNLVDPEIASRYHPNDTRRLRRLLDIYRSSGKRPTELYEETKRFRFDPRTCFFIWAFRSLDALYPLLDKRVDEMVSQGLVEEVKQFFHQHQNDVRKTSIFEAIGVKEFLDAWQSDETSRQRDAAVVKAIESIKAHTRHYASKQVRWLTNRLPPLLVGASYKESIFDFGSRYVKMDLDTDVSGSVERRLDGLLTFFLHKNQSELLKDTVEFPLMEARKNTTPVTQEHCSLCDFVVYGRDQMSLHLNSKRHRGALKRQHLEKSHLEQFGVPVPPRKKHKNDENKS</sequence>